<dbReference type="GO" id="GO:0004794">
    <property type="term" value="F:threonine deaminase activity"/>
    <property type="evidence" value="ECO:0007669"/>
    <property type="project" value="TreeGrafter"/>
</dbReference>
<dbReference type="KEGG" id="fgi:OP10G_0723"/>
<dbReference type="PANTHER" id="PTHR48078">
    <property type="entry name" value="THREONINE DEHYDRATASE, MITOCHONDRIAL-RELATED"/>
    <property type="match status" value="1"/>
</dbReference>
<organism evidence="5 6">
    <name type="scientific">Fimbriimonas ginsengisoli Gsoil 348</name>
    <dbReference type="NCBI Taxonomy" id="661478"/>
    <lineage>
        <taxon>Bacteria</taxon>
        <taxon>Bacillati</taxon>
        <taxon>Armatimonadota</taxon>
        <taxon>Fimbriimonadia</taxon>
        <taxon>Fimbriimonadales</taxon>
        <taxon>Fimbriimonadaceae</taxon>
        <taxon>Fimbriimonas</taxon>
    </lineage>
</organism>
<dbReference type="PROSITE" id="PS00165">
    <property type="entry name" value="DEHYDRATASE_SER_THR"/>
    <property type="match status" value="1"/>
</dbReference>
<dbReference type="STRING" id="661478.OP10G_0723"/>
<dbReference type="GO" id="GO:0030170">
    <property type="term" value="F:pyridoxal phosphate binding"/>
    <property type="evidence" value="ECO:0007669"/>
    <property type="project" value="InterPro"/>
</dbReference>
<dbReference type="AlphaFoldDB" id="A0A068NKU7"/>
<dbReference type="HOGENOM" id="CLU_021152_4_2_0"/>
<proteinExistence type="predicted"/>
<dbReference type="Gene3D" id="3.40.50.1100">
    <property type="match status" value="2"/>
</dbReference>
<keyword evidence="6" id="KW-1185">Reference proteome</keyword>
<sequence length="300" mass="31480">MHRPTVFLTPDLLIERLGVRVTLAVEVFQRTGSFKFRAAYNVARNVSNPHLLTASSGNFGQALALAAKLTGKGCTVVMPATSSAVKIESVRGYGATVDLIDTTKVTREDRVAQLARENPEAYVASPFDDELVVAGNASLGIEIATHAQAFDFVVAPVGGGGLAAGLVRGLYEGGSAADVVGAEPALGNDFARSMREGRRLANEQEPQTLADGARTRQVGVLNWEILSRSIHEVIEVPEAAIRNGVRDLFRLANLKSEPTGALAVGAVATRPDLFAGKNVCCVVSGGNVDPALYAEVIASA</sequence>
<reference evidence="5 6" key="1">
    <citation type="journal article" date="2014" name="PLoS ONE">
        <title>The first complete genome sequence of the class fimbriimonadia in the phylum armatimonadetes.</title>
        <authorList>
            <person name="Hu Z.Y."/>
            <person name="Wang Y.Z."/>
            <person name="Im W.T."/>
            <person name="Wang S.Y."/>
            <person name="Zhao G.P."/>
            <person name="Zheng H.J."/>
            <person name="Quan Z.X."/>
        </authorList>
    </citation>
    <scope>NUCLEOTIDE SEQUENCE [LARGE SCALE GENOMIC DNA]</scope>
    <source>
        <strain evidence="5">Gsoil 348</strain>
    </source>
</reference>
<evidence type="ECO:0000259" key="4">
    <source>
        <dbReference type="Pfam" id="PF00291"/>
    </source>
</evidence>
<dbReference type="Pfam" id="PF00291">
    <property type="entry name" value="PALP"/>
    <property type="match status" value="1"/>
</dbReference>
<name>A0A068NKU7_FIMGI</name>
<keyword evidence="3" id="KW-0456">Lyase</keyword>
<dbReference type="OrthoDB" id="9811476at2"/>
<evidence type="ECO:0000256" key="3">
    <source>
        <dbReference type="ARBA" id="ARBA00023239"/>
    </source>
</evidence>
<dbReference type="GO" id="GO:0006565">
    <property type="term" value="P:L-serine catabolic process"/>
    <property type="evidence" value="ECO:0007669"/>
    <property type="project" value="TreeGrafter"/>
</dbReference>
<dbReference type="GO" id="GO:0009097">
    <property type="term" value="P:isoleucine biosynthetic process"/>
    <property type="evidence" value="ECO:0007669"/>
    <property type="project" value="TreeGrafter"/>
</dbReference>
<evidence type="ECO:0000313" key="5">
    <source>
        <dbReference type="EMBL" id="AIE84091.1"/>
    </source>
</evidence>
<dbReference type="Proteomes" id="UP000027982">
    <property type="component" value="Chromosome"/>
</dbReference>
<dbReference type="SUPFAM" id="SSF53686">
    <property type="entry name" value="Tryptophan synthase beta subunit-like PLP-dependent enzymes"/>
    <property type="match status" value="1"/>
</dbReference>
<comment type="cofactor">
    <cofactor evidence="1">
        <name>pyridoxal 5'-phosphate</name>
        <dbReference type="ChEBI" id="CHEBI:597326"/>
    </cofactor>
</comment>
<accession>A0A068NKU7</accession>
<dbReference type="InterPro" id="IPR036052">
    <property type="entry name" value="TrpB-like_PALP_sf"/>
</dbReference>
<dbReference type="InterPro" id="IPR050147">
    <property type="entry name" value="Ser/Thr_Dehydratase"/>
</dbReference>
<dbReference type="InterPro" id="IPR000634">
    <property type="entry name" value="Ser/Thr_deHydtase_PyrdxlP-BS"/>
</dbReference>
<gene>
    <name evidence="5" type="ORF">OP10G_0723</name>
</gene>
<dbReference type="EMBL" id="CP007139">
    <property type="protein sequence ID" value="AIE84091.1"/>
    <property type="molecule type" value="Genomic_DNA"/>
</dbReference>
<evidence type="ECO:0000313" key="6">
    <source>
        <dbReference type="Proteomes" id="UP000027982"/>
    </source>
</evidence>
<dbReference type="eggNOG" id="COG1171">
    <property type="taxonomic scope" value="Bacteria"/>
</dbReference>
<dbReference type="GO" id="GO:0003941">
    <property type="term" value="F:L-serine ammonia-lyase activity"/>
    <property type="evidence" value="ECO:0007669"/>
    <property type="project" value="TreeGrafter"/>
</dbReference>
<dbReference type="InterPro" id="IPR001926">
    <property type="entry name" value="TrpB-like_PALP"/>
</dbReference>
<evidence type="ECO:0000256" key="1">
    <source>
        <dbReference type="ARBA" id="ARBA00001933"/>
    </source>
</evidence>
<keyword evidence="2" id="KW-0663">Pyridoxal phosphate</keyword>
<feature type="domain" description="Tryptophan synthase beta chain-like PALP" evidence="4">
    <location>
        <begin position="4"/>
        <end position="285"/>
    </location>
</feature>
<dbReference type="GO" id="GO:0006567">
    <property type="term" value="P:L-threonine catabolic process"/>
    <property type="evidence" value="ECO:0007669"/>
    <property type="project" value="TreeGrafter"/>
</dbReference>
<dbReference type="RefSeq" id="WP_025227261.1">
    <property type="nucleotide sequence ID" value="NZ_CP007139.1"/>
</dbReference>
<evidence type="ECO:0000256" key="2">
    <source>
        <dbReference type="ARBA" id="ARBA00022898"/>
    </source>
</evidence>
<dbReference type="PANTHER" id="PTHR48078:SF6">
    <property type="entry name" value="L-THREONINE DEHYDRATASE CATABOLIC TDCB"/>
    <property type="match status" value="1"/>
</dbReference>
<protein>
    <submittedName>
        <fullName evidence="5">Pyridoxal-5'-phosphate-dependent protein beta subunit</fullName>
    </submittedName>
</protein>